<dbReference type="AlphaFoldDB" id="A0A6S6TJS9"/>
<accession>A0A6S6TJS9</accession>
<evidence type="ECO:0000313" key="1">
    <source>
        <dbReference type="EMBL" id="CAA6819614.1"/>
    </source>
</evidence>
<proteinExistence type="predicted"/>
<sequence length="468" mass="53327">MKYYYIIYALVGTIILSCGVQSSPEKESLQIPEKVSSDIPLILQESYTNNVKSKIQVDPIVGQASGYATTKKYIVELKGIVNEIKSNIFLGNKVMASVLKECEGTAFEVICTIPEKTLTLTIDEEAMNRFRILIPHIFEYPQVKELEGKKLFFGEVEFIAYDKNATYQYAINMDMSEINGVIGSYSIRNAPKIIQVIKWSEDENTIFSSITTKYQDGVDYPWTLHYKNIPNIEEISRLNDQEVGDNLDITSTSRLFTLNNKFDNNQTSIVKLNSIKSIPLASTRLIEQVSSLVHLDKHSGFQKIIETETVGESTFKSNKEEVFSPTGELLASTYCSSDKTECNLYDTTTWFIDVDDESIFNPLKEFDFTELKVEATDLKEGEYLLLPSEIDISTLAIQKVLDLSVGEFVILNTNIQGIVYDDSYIEKLNTLQVVYANYNNNLDLRFREKTDNFFEIVDSTQIHLTTWR</sequence>
<reference evidence="1" key="1">
    <citation type="submission" date="2020-01" db="EMBL/GenBank/DDBJ databases">
        <authorList>
            <person name="Meier V. D."/>
            <person name="Meier V D."/>
        </authorList>
    </citation>
    <scope>NUCLEOTIDE SEQUENCE</scope>
    <source>
        <strain evidence="1">HLG_WM_MAG_02</strain>
    </source>
</reference>
<evidence type="ECO:0008006" key="2">
    <source>
        <dbReference type="Google" id="ProtNLM"/>
    </source>
</evidence>
<organism evidence="1">
    <name type="scientific">uncultured Sulfurovum sp</name>
    <dbReference type="NCBI Taxonomy" id="269237"/>
    <lineage>
        <taxon>Bacteria</taxon>
        <taxon>Pseudomonadati</taxon>
        <taxon>Campylobacterota</taxon>
        <taxon>Epsilonproteobacteria</taxon>
        <taxon>Campylobacterales</taxon>
        <taxon>Sulfurovaceae</taxon>
        <taxon>Sulfurovum</taxon>
        <taxon>environmental samples</taxon>
    </lineage>
</organism>
<protein>
    <recommendedName>
        <fullName evidence="2">Lipoprotein</fullName>
    </recommendedName>
</protein>
<name>A0A6S6TJS9_9BACT</name>
<dbReference type="EMBL" id="CACVAZ010000124">
    <property type="protein sequence ID" value="CAA6819614.1"/>
    <property type="molecule type" value="Genomic_DNA"/>
</dbReference>
<gene>
    <name evidence="1" type="ORF">HELGO_WM46710</name>
</gene>
<dbReference type="PROSITE" id="PS51257">
    <property type="entry name" value="PROKAR_LIPOPROTEIN"/>
    <property type="match status" value="1"/>
</dbReference>